<dbReference type="InterPro" id="IPR032710">
    <property type="entry name" value="NTF2-like_dom_sf"/>
</dbReference>
<dbReference type="Proteomes" id="UP000051027">
    <property type="component" value="Unassembled WGS sequence"/>
</dbReference>
<accession>A0A0R2U8I0</accession>
<organism evidence="1 2">
    <name type="scientific">SAR86 cluster bacterium BACL1 MAG-120820-bin45</name>
    <dbReference type="NCBI Taxonomy" id="1655612"/>
    <lineage>
        <taxon>Bacteria</taxon>
        <taxon>Pseudomonadati</taxon>
        <taxon>Pseudomonadota</taxon>
        <taxon>Gammaproteobacteria</taxon>
        <taxon>SAR86 cluster</taxon>
    </lineage>
</organism>
<sequence>MDYQTKAQELSFLSRDYAVAKDKKNWLALFDNNALVQDPIGKSPLDPEGNGHKGLAAIEQFYDTVIANGNIEFTIIESIPCGDECANYAQIVNLIGEVKIETKMIVIYRINSNNKIESLRAFWDYKKMEDQLNVLLLS</sequence>
<reference evidence="1 2" key="1">
    <citation type="submission" date="2015-10" db="EMBL/GenBank/DDBJ databases">
        <title>Metagenome-Assembled Genomes uncover a global brackish microbiome.</title>
        <authorList>
            <person name="Hugerth L.W."/>
            <person name="Larsson J."/>
            <person name="Alneberg J."/>
            <person name="Lindh M.V."/>
            <person name="Legrand C."/>
            <person name="Pinhassi J."/>
            <person name="Andersson A.F."/>
        </authorList>
    </citation>
    <scope>NUCLEOTIDE SEQUENCE [LARGE SCALE GENOMIC DNA]</scope>
    <source>
        <strain evidence="1">BACL1 MAG-120820-bin45</strain>
    </source>
</reference>
<evidence type="ECO:0008006" key="3">
    <source>
        <dbReference type="Google" id="ProtNLM"/>
    </source>
</evidence>
<comment type="caution">
    <text evidence="1">The sequence shown here is derived from an EMBL/GenBank/DDBJ whole genome shotgun (WGS) entry which is preliminary data.</text>
</comment>
<protein>
    <recommendedName>
        <fullName evidence="3">SnoaL-like domain-containing protein</fullName>
    </recommendedName>
</protein>
<evidence type="ECO:0000313" key="1">
    <source>
        <dbReference type="EMBL" id="KRO95534.1"/>
    </source>
</evidence>
<dbReference type="SUPFAM" id="SSF54427">
    <property type="entry name" value="NTF2-like"/>
    <property type="match status" value="1"/>
</dbReference>
<dbReference type="STRING" id="1655612.ABS10_01040"/>
<name>A0A0R2U8I0_9GAMM</name>
<dbReference type="EMBL" id="LICS01000027">
    <property type="protein sequence ID" value="KRO95534.1"/>
    <property type="molecule type" value="Genomic_DNA"/>
</dbReference>
<proteinExistence type="predicted"/>
<gene>
    <name evidence="1" type="ORF">ABS10_01040</name>
</gene>
<dbReference type="Gene3D" id="3.10.450.50">
    <property type="match status" value="1"/>
</dbReference>
<dbReference type="AlphaFoldDB" id="A0A0R2U8I0"/>
<evidence type="ECO:0000313" key="2">
    <source>
        <dbReference type="Proteomes" id="UP000051027"/>
    </source>
</evidence>